<proteinExistence type="predicted"/>
<organism evidence="2 3">
    <name type="scientific">Caballeronia concitans</name>
    <dbReference type="NCBI Taxonomy" id="1777133"/>
    <lineage>
        <taxon>Bacteria</taxon>
        <taxon>Pseudomonadati</taxon>
        <taxon>Pseudomonadota</taxon>
        <taxon>Betaproteobacteria</taxon>
        <taxon>Burkholderiales</taxon>
        <taxon>Burkholderiaceae</taxon>
        <taxon>Caballeronia</taxon>
    </lineage>
</organism>
<feature type="transmembrane region" description="Helical" evidence="1">
    <location>
        <begin position="34"/>
        <end position="56"/>
    </location>
</feature>
<accession>A0A658QUM4</accession>
<reference evidence="2 3" key="1">
    <citation type="submission" date="2016-01" db="EMBL/GenBank/DDBJ databases">
        <authorList>
            <person name="Peeters C."/>
        </authorList>
    </citation>
    <scope>NUCLEOTIDE SEQUENCE [LARGE SCALE GENOMIC DNA]</scope>
    <source>
        <strain evidence="2">LMG 29315</strain>
    </source>
</reference>
<keyword evidence="1" id="KW-0812">Transmembrane</keyword>
<name>A0A658QUM4_9BURK</name>
<evidence type="ECO:0000313" key="2">
    <source>
        <dbReference type="EMBL" id="SAL22769.1"/>
    </source>
</evidence>
<dbReference type="AlphaFoldDB" id="A0A658QUM4"/>
<dbReference type="EMBL" id="FCNV02000002">
    <property type="protein sequence ID" value="SAL22769.1"/>
    <property type="molecule type" value="Genomic_DNA"/>
</dbReference>
<keyword evidence="3" id="KW-1185">Reference proteome</keyword>
<comment type="caution">
    <text evidence="2">The sequence shown here is derived from an EMBL/GenBank/DDBJ whole genome shotgun (WGS) entry which is preliminary data.</text>
</comment>
<evidence type="ECO:0000313" key="3">
    <source>
        <dbReference type="Proteomes" id="UP000198263"/>
    </source>
</evidence>
<keyword evidence="1" id="KW-1133">Transmembrane helix</keyword>
<gene>
    <name evidence="2" type="ORF">AWB72_01623</name>
</gene>
<dbReference type="RefSeq" id="WP_159459347.1">
    <property type="nucleotide sequence ID" value="NZ_FCNV02000002.1"/>
</dbReference>
<keyword evidence="1" id="KW-0472">Membrane</keyword>
<sequence>MNTLQRLVATYPDCALRLWSSACLFRLRYGSGLLALPLCSSVCFFGLRLVLSAVGVSV</sequence>
<dbReference type="Proteomes" id="UP000198263">
    <property type="component" value="Unassembled WGS sequence"/>
</dbReference>
<evidence type="ECO:0000256" key="1">
    <source>
        <dbReference type="SAM" id="Phobius"/>
    </source>
</evidence>
<protein>
    <submittedName>
        <fullName evidence="2">Uncharacterized protein</fullName>
    </submittedName>
</protein>
<dbReference type="OrthoDB" id="9134551at2"/>